<comment type="function">
    <text evidence="6">One of the primary rRNA binding proteins, it binds directly near the 3'-end of the 23S rRNA, where it nucleates assembly of the 50S subunit.</text>
</comment>
<keyword evidence="8" id="KW-1185">Reference proteome</keyword>
<comment type="similarity">
    <text evidence="1 6">Belongs to the universal ribosomal protein uL3 family.</text>
</comment>
<gene>
    <name evidence="6" type="primary">rpl3</name>
    <name evidence="7" type="ordered locus">Calag_0670</name>
</gene>
<dbReference type="STRING" id="1056495.Calag_0670"/>
<evidence type="ECO:0000256" key="1">
    <source>
        <dbReference type="ARBA" id="ARBA00006540"/>
    </source>
</evidence>
<organism evidence="7 8">
    <name type="scientific">Caldisphaera lagunensis (strain DSM 15908 / JCM 11604 / ANMR 0165 / IC-154)</name>
    <dbReference type="NCBI Taxonomy" id="1056495"/>
    <lineage>
        <taxon>Archaea</taxon>
        <taxon>Thermoproteota</taxon>
        <taxon>Thermoprotei</taxon>
        <taxon>Acidilobales</taxon>
        <taxon>Caldisphaeraceae</taxon>
        <taxon>Caldisphaera</taxon>
    </lineage>
</organism>
<dbReference type="GO" id="GO:0019843">
    <property type="term" value="F:rRNA binding"/>
    <property type="evidence" value="ECO:0007669"/>
    <property type="project" value="UniProtKB-UniRule"/>
</dbReference>
<dbReference type="GO" id="GO:0006412">
    <property type="term" value="P:translation"/>
    <property type="evidence" value="ECO:0007669"/>
    <property type="project" value="UniProtKB-UniRule"/>
</dbReference>
<evidence type="ECO:0000313" key="8">
    <source>
        <dbReference type="Proteomes" id="UP000010469"/>
    </source>
</evidence>
<evidence type="ECO:0000256" key="2">
    <source>
        <dbReference type="ARBA" id="ARBA00022730"/>
    </source>
</evidence>
<keyword evidence="4 6" id="KW-0689">Ribosomal protein</keyword>
<dbReference type="EMBL" id="CP003378">
    <property type="protein sequence ID" value="AFZ70419.1"/>
    <property type="molecule type" value="Genomic_DNA"/>
</dbReference>
<dbReference type="InterPro" id="IPR019926">
    <property type="entry name" value="Ribosomal_uL3_CS"/>
</dbReference>
<sequence precursor="true">MGHRKKSAARRGSLGFYPRQRAVEFVPRIKSWPTLSIQEPKLLGFIGYKVGMTHVFIIENRQGLPTYGKEVMRPVTIVETPPVYVLAVRGYAFDLNKGLYPLTEAWSKIPNDLELERRISTLGEFDTEGSIKELQKSANELKEIRVLIASQPKLTGGLSKKKPDVIEVKVNAPSNDVKKALDFAINKLGQQVTVKDVFQPGQVIDVLAVSKGKGWQGVIKRAGAKQLPRWTKHRKGSRKIGARSHGLGTWWENPSPGQLGFHRRTDYNKRILDIGDEGYKVTPAGGFINYGIVKSSYIMLEGSIPGVVKRPIVLRYPIRPPVWYLSMGIKKPQITYISLSSKQGV</sequence>
<dbReference type="Gene3D" id="2.40.30.10">
    <property type="entry name" value="Translation factors"/>
    <property type="match status" value="1"/>
</dbReference>
<evidence type="ECO:0000256" key="4">
    <source>
        <dbReference type="ARBA" id="ARBA00022980"/>
    </source>
</evidence>
<evidence type="ECO:0000256" key="6">
    <source>
        <dbReference type="HAMAP-Rule" id="MF_01325"/>
    </source>
</evidence>
<dbReference type="GO" id="GO:0003735">
    <property type="term" value="F:structural constituent of ribosome"/>
    <property type="evidence" value="ECO:0007669"/>
    <property type="project" value="UniProtKB-UniRule"/>
</dbReference>
<keyword evidence="2 6" id="KW-0699">rRNA-binding</keyword>
<dbReference type="GO" id="GO:0022625">
    <property type="term" value="C:cytosolic large ribosomal subunit"/>
    <property type="evidence" value="ECO:0007669"/>
    <property type="project" value="UniProtKB-UniRule"/>
</dbReference>
<keyword evidence="3 6" id="KW-0694">RNA-binding</keyword>
<dbReference type="InterPro" id="IPR009000">
    <property type="entry name" value="Transl_B-barrel_sf"/>
</dbReference>
<dbReference type="NCBIfam" id="NF003261">
    <property type="entry name" value="PRK04231.1"/>
    <property type="match status" value="1"/>
</dbReference>
<dbReference type="Gene3D" id="3.30.1430.10">
    <property type="match status" value="1"/>
</dbReference>
<reference evidence="8" key="1">
    <citation type="submission" date="2012-03" db="EMBL/GenBank/DDBJ databases">
        <title>Complete genome of Caldisphaera lagunensis DSM 15908.</title>
        <authorList>
            <person name="Lucas S."/>
            <person name="Copeland A."/>
            <person name="Lapidus A."/>
            <person name="Glavina del Rio T."/>
            <person name="Dalin E."/>
            <person name="Tice H."/>
            <person name="Bruce D."/>
            <person name="Goodwin L."/>
            <person name="Pitluck S."/>
            <person name="Peters L."/>
            <person name="Mikhailova N."/>
            <person name="Teshima H."/>
            <person name="Kyrpides N."/>
            <person name="Mavromatis K."/>
            <person name="Ivanova N."/>
            <person name="Brettin T."/>
            <person name="Detter J.C."/>
            <person name="Han C."/>
            <person name="Larimer F."/>
            <person name="Land M."/>
            <person name="Hauser L."/>
            <person name="Markowitz V."/>
            <person name="Cheng J.-F."/>
            <person name="Hugenholtz P."/>
            <person name="Woyke T."/>
            <person name="Wu D."/>
            <person name="Spring S."/>
            <person name="Schroeder M."/>
            <person name="Brambilla E."/>
            <person name="Klenk H.-P."/>
            <person name="Eisen J.A."/>
        </authorList>
    </citation>
    <scope>NUCLEOTIDE SEQUENCE [LARGE SCALE GENOMIC DNA]</scope>
    <source>
        <strain evidence="8">DSM 15908 / JCM 11604 / IC-154</strain>
    </source>
</reference>
<comment type="subunit">
    <text evidence="6">Part of the 50S ribosomal subunit. Forms a cluster with proteins L14 and L24e.</text>
</comment>
<dbReference type="AlphaFoldDB" id="L0AAG4"/>
<dbReference type="PANTHER" id="PTHR11363">
    <property type="entry name" value="60S RIBOSOMAL PROTEIN L3-RELATED"/>
    <property type="match status" value="1"/>
</dbReference>
<dbReference type="GeneID" id="14211930"/>
<protein>
    <recommendedName>
        <fullName evidence="6">Large ribosomal subunit protein uL3</fullName>
    </recommendedName>
</protein>
<dbReference type="Gene3D" id="4.10.960.10">
    <property type="entry name" value="Ribosomal protein L3, domain 3"/>
    <property type="match status" value="1"/>
</dbReference>
<dbReference type="Proteomes" id="UP000010469">
    <property type="component" value="Chromosome"/>
</dbReference>
<dbReference type="InterPro" id="IPR019928">
    <property type="entry name" value="Ribosomal_uL3_arc"/>
</dbReference>
<evidence type="ECO:0000256" key="3">
    <source>
        <dbReference type="ARBA" id="ARBA00022884"/>
    </source>
</evidence>
<dbReference type="HOGENOM" id="CLU_033361_2_0_2"/>
<dbReference type="PROSITE" id="PS00474">
    <property type="entry name" value="RIBOSOMAL_L3"/>
    <property type="match status" value="1"/>
</dbReference>
<dbReference type="SUPFAM" id="SSF50447">
    <property type="entry name" value="Translation proteins"/>
    <property type="match status" value="1"/>
</dbReference>
<name>L0AAG4_CALLD</name>
<dbReference type="RefSeq" id="WP_015232317.1">
    <property type="nucleotide sequence ID" value="NC_019791.1"/>
</dbReference>
<dbReference type="OrthoDB" id="6121at2157"/>
<proteinExistence type="inferred from homology"/>
<dbReference type="eggNOG" id="arCOG04070">
    <property type="taxonomic scope" value="Archaea"/>
</dbReference>
<dbReference type="InterPro" id="IPR000597">
    <property type="entry name" value="Ribosomal_uL3"/>
</dbReference>
<dbReference type="InterPro" id="IPR045077">
    <property type="entry name" value="L3_arc_euk"/>
</dbReference>
<evidence type="ECO:0000256" key="5">
    <source>
        <dbReference type="ARBA" id="ARBA00023274"/>
    </source>
</evidence>
<dbReference type="HAMAP" id="MF_01325_A">
    <property type="entry name" value="Ribosomal_uL3_A"/>
    <property type="match status" value="1"/>
</dbReference>
<dbReference type="KEGG" id="clg:Calag_0670"/>
<dbReference type="PANTHER" id="PTHR11363:SF5">
    <property type="entry name" value="LARGE RIBOSOMAL SUBUNIT PROTEIN UL3"/>
    <property type="match status" value="1"/>
</dbReference>
<keyword evidence="5 6" id="KW-0687">Ribonucleoprotein</keyword>
<dbReference type="InParanoid" id="L0AAG4"/>
<dbReference type="FunCoup" id="L0AAG4">
    <property type="interactions" value="125"/>
</dbReference>
<evidence type="ECO:0000313" key="7">
    <source>
        <dbReference type="EMBL" id="AFZ70419.1"/>
    </source>
</evidence>
<dbReference type="NCBIfam" id="TIGR03626">
    <property type="entry name" value="L3_arch"/>
    <property type="match status" value="1"/>
</dbReference>
<dbReference type="InterPro" id="IPR044892">
    <property type="entry name" value="Ribosomal_L3_dom_3_arc_sf"/>
</dbReference>
<accession>L0AAG4</accession>
<dbReference type="Pfam" id="PF00297">
    <property type="entry name" value="Ribosomal_L3"/>
    <property type="match status" value="1"/>
</dbReference>